<dbReference type="AlphaFoldDB" id="A0AAW0EJ51"/>
<accession>A0AAW0EJ51</accession>
<feature type="coiled-coil region" evidence="1">
    <location>
        <begin position="384"/>
        <end position="546"/>
    </location>
</feature>
<comment type="caution">
    <text evidence="3">The sequence shown here is derived from an EMBL/GenBank/DDBJ whole genome shotgun (WGS) entry which is preliminary data.</text>
</comment>
<evidence type="ECO:0000313" key="4">
    <source>
        <dbReference type="Proteomes" id="UP001430356"/>
    </source>
</evidence>
<evidence type="ECO:0000313" key="3">
    <source>
        <dbReference type="EMBL" id="KAK7194087.1"/>
    </source>
</evidence>
<name>A0AAW0EJ51_9TRYP</name>
<keyword evidence="1" id="KW-0175">Coiled coil</keyword>
<feature type="region of interest" description="Disordered" evidence="2">
    <location>
        <begin position="1"/>
        <end position="60"/>
    </location>
</feature>
<feature type="coiled-coil region" evidence="1">
    <location>
        <begin position="582"/>
        <end position="637"/>
    </location>
</feature>
<feature type="coiled-coil region" evidence="1">
    <location>
        <begin position="171"/>
        <end position="289"/>
    </location>
</feature>
<proteinExistence type="predicted"/>
<reference evidence="3 4" key="1">
    <citation type="journal article" date="2021" name="MBio">
        <title>A New Model Trypanosomatid, Novymonas esmeraldas: Genomic Perception of Its 'Candidatus Pandoraea novymonadis' Endosymbiont.</title>
        <authorList>
            <person name="Zakharova A."/>
            <person name="Saura A."/>
            <person name="Butenko A."/>
            <person name="Podesvova L."/>
            <person name="Warmusova S."/>
            <person name="Kostygov A.Y."/>
            <person name="Nenarokova A."/>
            <person name="Lukes J."/>
            <person name="Opperdoes F.R."/>
            <person name="Yurchenko V."/>
        </authorList>
    </citation>
    <scope>NUCLEOTIDE SEQUENCE [LARGE SCALE GENOMIC DNA]</scope>
    <source>
        <strain evidence="3 4">E262AT.01</strain>
    </source>
</reference>
<dbReference type="Proteomes" id="UP001430356">
    <property type="component" value="Unassembled WGS sequence"/>
</dbReference>
<organism evidence="3 4">
    <name type="scientific">Novymonas esmeraldas</name>
    <dbReference type="NCBI Taxonomy" id="1808958"/>
    <lineage>
        <taxon>Eukaryota</taxon>
        <taxon>Discoba</taxon>
        <taxon>Euglenozoa</taxon>
        <taxon>Kinetoplastea</taxon>
        <taxon>Metakinetoplastina</taxon>
        <taxon>Trypanosomatida</taxon>
        <taxon>Trypanosomatidae</taxon>
        <taxon>Novymonas</taxon>
    </lineage>
</organism>
<feature type="compositionally biased region" description="Low complexity" evidence="2">
    <location>
        <begin position="30"/>
        <end position="45"/>
    </location>
</feature>
<evidence type="ECO:0000256" key="2">
    <source>
        <dbReference type="SAM" id="MobiDB-lite"/>
    </source>
</evidence>
<protein>
    <submittedName>
        <fullName evidence="3">Uncharacterized protein</fullName>
    </submittedName>
</protein>
<sequence>MSGPSASDVPLSGAAGDSAAPMRSVTSPSTATTTTTAAAAAAGDAAAEDQSPGMSAPPPTELRQLRERLRTSDEWNVRLQHQLQDLLQLPRNEVLDMRHRMQDPDVAIPLLQCYDAVIAEKTEEVARLRREVADAQQQLSAFRRDELDVSNAVRMAEELARSVQGKAAADVQQYVEAVRGLQEELVRLRMEMTRALDAEHTSRQAAQRATERVTALETALEEATRAAATADAARDAALRQVKQQTQQAGEEQTGVVVQRVQLQLASQEKADQAQELERLRARMALALRQSSDNHAAHLRIVEERHRMIVEDLRSASRTQELELLKVRAQLARWDPSAQHASVGRVGGASTASTSSMRLQSTAELLDAQTRQAQAMEVQRLYGEVAALQLQRDDAVRQYEQLNARLQRDRDQELQEAQRQLHSAQRGLAEARTRCEELEETRATQEAALRKAREELRLAQQEAQQHRLGADSNARKLASVQQQLTEVQQRLSALQDEKQSAVRLAQERASELEANVARALQDVQGAKERAYAEVSEVQRRYEQLRLLHTKTVDELRERDGVVAAKERERAIAAAQLVRLEDGLAAHKTRVATADRRVQQLEQQLADARLQQRGNIVSLEQLKLQNSQLTRTRDQLTELLQARSY</sequence>
<gene>
    <name evidence="3" type="ORF">NESM_000321400</name>
</gene>
<feature type="coiled-coil region" evidence="1">
    <location>
        <begin position="111"/>
        <end position="145"/>
    </location>
</feature>
<evidence type="ECO:0000256" key="1">
    <source>
        <dbReference type="SAM" id="Coils"/>
    </source>
</evidence>
<dbReference type="EMBL" id="JAECZO010000031">
    <property type="protein sequence ID" value="KAK7194087.1"/>
    <property type="molecule type" value="Genomic_DNA"/>
</dbReference>
<keyword evidence="4" id="KW-1185">Reference proteome</keyword>